<accession>A0ACC0TR68</accession>
<reference evidence="1" key="1">
    <citation type="submission" date="2021-03" db="EMBL/GenBank/DDBJ databases">
        <title>Evolutionary priming and transition to the ectomycorrhizal habit in an iconic lineage of mushroom-forming fungi: is preadaptation a requirement?</title>
        <authorList>
            <consortium name="DOE Joint Genome Institute"/>
            <person name="Looney B.P."/>
            <person name="Miyauchi S."/>
            <person name="Morin E."/>
            <person name="Drula E."/>
            <person name="Courty P.E."/>
            <person name="Chicoki N."/>
            <person name="Fauchery L."/>
            <person name="Kohler A."/>
            <person name="Kuo A."/>
            <person name="LaButti K."/>
            <person name="Pangilinan J."/>
            <person name="Lipzen A."/>
            <person name="Riley R."/>
            <person name="Andreopoulos W."/>
            <person name="He G."/>
            <person name="Johnson J."/>
            <person name="Barry K.W."/>
            <person name="Grigoriev I.V."/>
            <person name="Nagy L."/>
            <person name="Hibbett D."/>
            <person name="Henrissat B."/>
            <person name="Matheny P.B."/>
            <person name="Labbe J."/>
            <person name="Martin A.F."/>
        </authorList>
    </citation>
    <scope>NUCLEOTIDE SEQUENCE</scope>
    <source>
        <strain evidence="1">BPL698</strain>
    </source>
</reference>
<keyword evidence="2" id="KW-1185">Reference proteome</keyword>
<evidence type="ECO:0000313" key="1">
    <source>
        <dbReference type="EMBL" id="KAI9435205.1"/>
    </source>
</evidence>
<evidence type="ECO:0000313" key="2">
    <source>
        <dbReference type="Proteomes" id="UP001207468"/>
    </source>
</evidence>
<proteinExistence type="predicted"/>
<protein>
    <submittedName>
        <fullName evidence="1">Uncharacterized protein</fullName>
    </submittedName>
</protein>
<name>A0ACC0TR68_9AGAM</name>
<comment type="caution">
    <text evidence="1">The sequence shown here is derived from an EMBL/GenBank/DDBJ whole genome shotgun (WGS) entry which is preliminary data.</text>
</comment>
<dbReference type="Proteomes" id="UP001207468">
    <property type="component" value="Unassembled WGS sequence"/>
</dbReference>
<dbReference type="EMBL" id="JAGFNK010001082">
    <property type="protein sequence ID" value="KAI9435205.1"/>
    <property type="molecule type" value="Genomic_DNA"/>
</dbReference>
<sequence length="213" mass="22798">MSTAISHVFGIFPTLCSHPGSNTSIPVSSCRHCSCIPSANPRYSTRPSVESPPRCLPPGSVDVGRQTETTGIALRCTGAESSSITLGHPRAHTLVPRGKRMSLSLFSSLLPCFACQFRRACVAPEFEVDRLTNFKCLDTGGRPFFVFSAAAASFAHPTTPNVLRPVTVRFQPAAQSQLICLVLTQVCRRHALALPAAVGGTLDPGLFDLVPFF</sequence>
<organism evidence="1 2">
    <name type="scientific">Russula earlei</name>
    <dbReference type="NCBI Taxonomy" id="71964"/>
    <lineage>
        <taxon>Eukaryota</taxon>
        <taxon>Fungi</taxon>
        <taxon>Dikarya</taxon>
        <taxon>Basidiomycota</taxon>
        <taxon>Agaricomycotina</taxon>
        <taxon>Agaricomycetes</taxon>
        <taxon>Russulales</taxon>
        <taxon>Russulaceae</taxon>
        <taxon>Russula</taxon>
    </lineage>
</organism>
<gene>
    <name evidence="1" type="ORF">F5148DRAFT_49260</name>
</gene>